<name>X1NAF3_9ZZZZ</name>
<accession>X1NAF3</accession>
<feature type="non-terminal residue" evidence="1">
    <location>
        <position position="242"/>
    </location>
</feature>
<gene>
    <name evidence="1" type="ORF">S06H3_29778</name>
</gene>
<protein>
    <submittedName>
        <fullName evidence="1">Uncharacterized protein</fullName>
    </submittedName>
</protein>
<dbReference type="EMBL" id="BARV01017479">
    <property type="protein sequence ID" value="GAI23820.1"/>
    <property type="molecule type" value="Genomic_DNA"/>
</dbReference>
<proteinExistence type="predicted"/>
<sequence length="242" mass="27377">MLARMENPQLAKDLSDYIELPREDPSYVQSPPEDPQTSEFLKLLSKATLDPRFSPKKLCGLGIDVSVSWYYNRLISPSPGYLSMLKYHDYDPWEAHGAITGFTAFRHANGSRIIVPDIETGLLNPCRCFKKMRNSASRTFKKVSAVHPIQFVVHLGLTFPSEISAMLFKSPFDVEPRLWNVYKDFFNRLGPSGQIGHQANLHPWGSENPLEAHAHFHADLLGAVKVGDHLRPMPFNHGRPLD</sequence>
<reference evidence="1" key="1">
    <citation type="journal article" date="2014" name="Front. Microbiol.">
        <title>High frequency of phylogenetically diverse reductive dehalogenase-homologous genes in deep subseafloor sedimentary metagenomes.</title>
        <authorList>
            <person name="Kawai M."/>
            <person name="Futagami T."/>
            <person name="Toyoda A."/>
            <person name="Takaki Y."/>
            <person name="Nishi S."/>
            <person name="Hori S."/>
            <person name="Arai W."/>
            <person name="Tsubouchi T."/>
            <person name="Morono Y."/>
            <person name="Uchiyama I."/>
            <person name="Ito T."/>
            <person name="Fujiyama A."/>
            <person name="Inagaki F."/>
            <person name="Takami H."/>
        </authorList>
    </citation>
    <scope>NUCLEOTIDE SEQUENCE</scope>
    <source>
        <strain evidence="1">Expedition CK06-06</strain>
    </source>
</reference>
<dbReference type="AlphaFoldDB" id="X1NAF3"/>
<comment type="caution">
    <text evidence="1">The sequence shown here is derived from an EMBL/GenBank/DDBJ whole genome shotgun (WGS) entry which is preliminary data.</text>
</comment>
<evidence type="ECO:0000313" key="1">
    <source>
        <dbReference type="EMBL" id="GAI23820.1"/>
    </source>
</evidence>
<organism evidence="1">
    <name type="scientific">marine sediment metagenome</name>
    <dbReference type="NCBI Taxonomy" id="412755"/>
    <lineage>
        <taxon>unclassified sequences</taxon>
        <taxon>metagenomes</taxon>
        <taxon>ecological metagenomes</taxon>
    </lineage>
</organism>